<sequence length="279" mass="28601">MPASNPSNRTAAVVLAVIATLIVLTGCSTREQPTSPPPSATSAESATLTPELDHLHALHIRADGTILAGTHTGVIALTADGTTSRVGVSDDDFMGLAGVTGSDRIFASGHPGPRSSAPNPLGLVASEDGGQTWTPRSVAGDIDFHALATNGQLLVGFDGINGLLVSTDDGRSWTPGAPLAAAALAITDRGVWATTPDGLQHSTDDAQTFTTVPDAPALALLAAAPDGTLWGIDTANTVWRSPDGTHWEQRSTINSVNALVARNAENAYAANEQLLYTLS</sequence>
<reference evidence="1 2" key="1">
    <citation type="submission" date="2017-12" db="EMBL/GenBank/DDBJ databases">
        <title>Phylogenetic diversity of female urinary microbiome.</title>
        <authorList>
            <person name="Thomas-White K."/>
            <person name="Wolfe A.J."/>
        </authorList>
    </citation>
    <scope>NUCLEOTIDE SEQUENCE [LARGE SCALE GENOMIC DNA]</scope>
    <source>
        <strain evidence="1 2">UMB0777</strain>
    </source>
</reference>
<organism evidence="1 2">
    <name type="scientific">Gordonia terrae</name>
    <dbReference type="NCBI Taxonomy" id="2055"/>
    <lineage>
        <taxon>Bacteria</taxon>
        <taxon>Bacillati</taxon>
        <taxon>Actinomycetota</taxon>
        <taxon>Actinomycetes</taxon>
        <taxon>Mycobacteriales</taxon>
        <taxon>Gordoniaceae</taxon>
        <taxon>Gordonia</taxon>
    </lineage>
</organism>
<protein>
    <submittedName>
        <fullName evidence="1">Glycosyl hydrolase</fullName>
    </submittedName>
</protein>
<evidence type="ECO:0000313" key="1">
    <source>
        <dbReference type="EMBL" id="PKZ64069.1"/>
    </source>
</evidence>
<proteinExistence type="predicted"/>
<keyword evidence="1" id="KW-0378">Hydrolase</keyword>
<dbReference type="Gene3D" id="2.130.10.10">
    <property type="entry name" value="YVTN repeat-like/Quinoprotein amine dehydrogenase"/>
    <property type="match status" value="1"/>
</dbReference>
<evidence type="ECO:0000313" key="2">
    <source>
        <dbReference type="Proteomes" id="UP000234662"/>
    </source>
</evidence>
<dbReference type="NCBIfam" id="NF045728">
    <property type="entry name" value="glycosyl_F510_1955"/>
    <property type="match status" value="1"/>
</dbReference>
<dbReference type="Proteomes" id="UP000234662">
    <property type="component" value="Unassembled WGS sequence"/>
</dbReference>
<dbReference type="AlphaFoldDB" id="A0A2I1R4P9"/>
<dbReference type="EMBL" id="PKJC01000016">
    <property type="protein sequence ID" value="PKZ64069.1"/>
    <property type="molecule type" value="Genomic_DNA"/>
</dbReference>
<dbReference type="GO" id="GO:0016787">
    <property type="term" value="F:hydrolase activity"/>
    <property type="evidence" value="ECO:0007669"/>
    <property type="project" value="UniProtKB-KW"/>
</dbReference>
<dbReference type="InterPro" id="IPR054817">
    <property type="entry name" value="Glycosyl_F510_1955-like"/>
</dbReference>
<dbReference type="InterPro" id="IPR015943">
    <property type="entry name" value="WD40/YVTN_repeat-like_dom_sf"/>
</dbReference>
<comment type="caution">
    <text evidence="1">The sequence shown here is derived from an EMBL/GenBank/DDBJ whole genome shotgun (WGS) entry which is preliminary data.</text>
</comment>
<dbReference type="RefSeq" id="WP_075863356.1">
    <property type="nucleotide sequence ID" value="NZ_PKJC01000016.1"/>
</dbReference>
<dbReference type="SUPFAM" id="SSF110296">
    <property type="entry name" value="Oligoxyloglucan reducing end-specific cellobiohydrolase"/>
    <property type="match status" value="1"/>
</dbReference>
<accession>A0A2I1R4P9</accession>
<gene>
    <name evidence="1" type="ORF">CYJ73_18135</name>
</gene>
<name>A0A2I1R4P9_9ACTN</name>